<name>A0AAN6TXJ1_9PEZI</name>
<dbReference type="AlphaFoldDB" id="A0AAN6TXJ1"/>
<dbReference type="EMBL" id="MU853230">
    <property type="protein sequence ID" value="KAK4122538.1"/>
    <property type="molecule type" value="Genomic_DNA"/>
</dbReference>
<feature type="compositionally biased region" description="Basic and acidic residues" evidence="1">
    <location>
        <begin position="200"/>
        <end position="215"/>
    </location>
</feature>
<accession>A0AAN6TXJ1</accession>
<evidence type="ECO:0000256" key="1">
    <source>
        <dbReference type="SAM" id="MobiDB-lite"/>
    </source>
</evidence>
<dbReference type="RefSeq" id="XP_062646309.1">
    <property type="nucleotide sequence ID" value="XM_062791290.1"/>
</dbReference>
<keyword evidence="3" id="KW-1185">Reference proteome</keyword>
<protein>
    <submittedName>
        <fullName evidence="2">Uncharacterized protein</fullName>
    </submittedName>
</protein>
<evidence type="ECO:0000313" key="3">
    <source>
        <dbReference type="Proteomes" id="UP001302602"/>
    </source>
</evidence>
<comment type="caution">
    <text evidence="2">The sequence shown here is derived from an EMBL/GenBank/DDBJ whole genome shotgun (WGS) entry which is preliminary data.</text>
</comment>
<dbReference type="Proteomes" id="UP001302602">
    <property type="component" value="Unassembled WGS sequence"/>
</dbReference>
<reference evidence="2" key="1">
    <citation type="journal article" date="2023" name="Mol. Phylogenet. Evol.">
        <title>Genome-scale phylogeny and comparative genomics of the fungal order Sordariales.</title>
        <authorList>
            <person name="Hensen N."/>
            <person name="Bonometti L."/>
            <person name="Westerberg I."/>
            <person name="Brannstrom I.O."/>
            <person name="Guillou S."/>
            <person name="Cros-Aarteil S."/>
            <person name="Calhoun S."/>
            <person name="Haridas S."/>
            <person name="Kuo A."/>
            <person name="Mondo S."/>
            <person name="Pangilinan J."/>
            <person name="Riley R."/>
            <person name="LaButti K."/>
            <person name="Andreopoulos B."/>
            <person name="Lipzen A."/>
            <person name="Chen C."/>
            <person name="Yan M."/>
            <person name="Daum C."/>
            <person name="Ng V."/>
            <person name="Clum A."/>
            <person name="Steindorff A."/>
            <person name="Ohm R.A."/>
            <person name="Martin F."/>
            <person name="Silar P."/>
            <person name="Natvig D.O."/>
            <person name="Lalanne C."/>
            <person name="Gautier V."/>
            <person name="Ament-Velasquez S.L."/>
            <person name="Kruys A."/>
            <person name="Hutchinson M.I."/>
            <person name="Powell A.J."/>
            <person name="Barry K."/>
            <person name="Miller A.N."/>
            <person name="Grigoriev I.V."/>
            <person name="Debuchy R."/>
            <person name="Gladieux P."/>
            <person name="Hiltunen Thoren M."/>
            <person name="Johannesson H."/>
        </authorList>
    </citation>
    <scope>NUCLEOTIDE SEQUENCE</scope>
    <source>
        <strain evidence="2">CBS 731.68</strain>
    </source>
</reference>
<gene>
    <name evidence="2" type="ORF">N657DRAFT_634596</name>
</gene>
<organism evidence="2 3">
    <name type="scientific">Parathielavia appendiculata</name>
    <dbReference type="NCBI Taxonomy" id="2587402"/>
    <lineage>
        <taxon>Eukaryota</taxon>
        <taxon>Fungi</taxon>
        <taxon>Dikarya</taxon>
        <taxon>Ascomycota</taxon>
        <taxon>Pezizomycotina</taxon>
        <taxon>Sordariomycetes</taxon>
        <taxon>Sordariomycetidae</taxon>
        <taxon>Sordariales</taxon>
        <taxon>Chaetomiaceae</taxon>
        <taxon>Parathielavia</taxon>
    </lineage>
</organism>
<evidence type="ECO:0000313" key="2">
    <source>
        <dbReference type="EMBL" id="KAK4122538.1"/>
    </source>
</evidence>
<dbReference type="GeneID" id="87828059"/>
<feature type="region of interest" description="Disordered" evidence="1">
    <location>
        <begin position="18"/>
        <end position="37"/>
    </location>
</feature>
<proteinExistence type="predicted"/>
<sequence>MEAAPDIADNLLLALADSPESDCQPSDERHRANTLRPVLRTLKSGIEKAEQEPNPPNIARPRQDLPLRPGSARRAPRRESALKQQVGHLVGNDNDHFENALLRPILPQPELPRQRVGHLAGNDGGERSPVGNSGGSPGEKPNLSGNNNDNAEEPNPLNIVCLGPQIGHLAGNDDDEVEIALLRPVPPQAELPRMQPDGDPGERSDERREETQHER</sequence>
<reference evidence="2" key="2">
    <citation type="submission" date="2023-05" db="EMBL/GenBank/DDBJ databases">
        <authorList>
            <consortium name="Lawrence Berkeley National Laboratory"/>
            <person name="Steindorff A."/>
            <person name="Hensen N."/>
            <person name="Bonometti L."/>
            <person name="Westerberg I."/>
            <person name="Brannstrom I.O."/>
            <person name="Guillou S."/>
            <person name="Cros-Aarteil S."/>
            <person name="Calhoun S."/>
            <person name="Haridas S."/>
            <person name="Kuo A."/>
            <person name="Mondo S."/>
            <person name="Pangilinan J."/>
            <person name="Riley R."/>
            <person name="Labutti K."/>
            <person name="Andreopoulos B."/>
            <person name="Lipzen A."/>
            <person name="Chen C."/>
            <person name="Yanf M."/>
            <person name="Daum C."/>
            <person name="Ng V."/>
            <person name="Clum A."/>
            <person name="Ohm R."/>
            <person name="Martin F."/>
            <person name="Silar P."/>
            <person name="Natvig D."/>
            <person name="Lalanne C."/>
            <person name="Gautier V."/>
            <person name="Ament-Velasquez S.L."/>
            <person name="Kruys A."/>
            <person name="Hutchinson M.I."/>
            <person name="Powell A.J."/>
            <person name="Barry K."/>
            <person name="Miller A.N."/>
            <person name="Grigoriev I.V."/>
            <person name="Debuchy R."/>
            <person name="Gladieux P."/>
            <person name="Thoren M.H."/>
            <person name="Johannesson H."/>
        </authorList>
    </citation>
    <scope>NUCLEOTIDE SEQUENCE</scope>
    <source>
        <strain evidence="2">CBS 731.68</strain>
    </source>
</reference>
<feature type="region of interest" description="Disordered" evidence="1">
    <location>
        <begin position="44"/>
        <end position="215"/>
    </location>
</feature>